<proteinExistence type="predicted"/>
<reference evidence="1" key="1">
    <citation type="submission" date="2020-08" db="EMBL/GenBank/DDBJ databases">
        <title>Multicomponent nature underlies the extraordinary mechanical properties of spider dragline silk.</title>
        <authorList>
            <person name="Kono N."/>
            <person name="Nakamura H."/>
            <person name="Mori M."/>
            <person name="Yoshida Y."/>
            <person name="Ohtoshi R."/>
            <person name="Malay A.D."/>
            <person name="Moran D.A.P."/>
            <person name="Tomita M."/>
            <person name="Numata K."/>
            <person name="Arakawa K."/>
        </authorList>
    </citation>
    <scope>NUCLEOTIDE SEQUENCE</scope>
</reference>
<comment type="caution">
    <text evidence="1">The sequence shown here is derived from an EMBL/GenBank/DDBJ whole genome shotgun (WGS) entry which is preliminary data.</text>
</comment>
<dbReference type="Proteomes" id="UP000887013">
    <property type="component" value="Unassembled WGS sequence"/>
</dbReference>
<sequence>MDVTGCYRVFDDYSAVVDGSYVGTIIGTLVTQDAIYTQEYANPELLDQIFFSPQQNEVSTHYGSTTRTIHDKYQQMLQNHSPDQLKHLLLALIV</sequence>
<dbReference type="EMBL" id="BMAW01014393">
    <property type="protein sequence ID" value="GFT38674.1"/>
    <property type="molecule type" value="Genomic_DNA"/>
</dbReference>
<dbReference type="OrthoDB" id="9993879at2759"/>
<accession>A0A8X6TS75</accession>
<dbReference type="AlphaFoldDB" id="A0A8X6TS75"/>
<keyword evidence="2" id="KW-1185">Reference proteome</keyword>
<name>A0A8X6TS75_NEPPI</name>
<protein>
    <submittedName>
        <fullName evidence="1">Uncharacterized protein</fullName>
    </submittedName>
</protein>
<gene>
    <name evidence="1" type="ORF">NPIL_229731</name>
</gene>
<evidence type="ECO:0000313" key="2">
    <source>
        <dbReference type="Proteomes" id="UP000887013"/>
    </source>
</evidence>
<organism evidence="1 2">
    <name type="scientific">Nephila pilipes</name>
    <name type="common">Giant wood spider</name>
    <name type="synonym">Nephila maculata</name>
    <dbReference type="NCBI Taxonomy" id="299642"/>
    <lineage>
        <taxon>Eukaryota</taxon>
        <taxon>Metazoa</taxon>
        <taxon>Ecdysozoa</taxon>
        <taxon>Arthropoda</taxon>
        <taxon>Chelicerata</taxon>
        <taxon>Arachnida</taxon>
        <taxon>Araneae</taxon>
        <taxon>Araneomorphae</taxon>
        <taxon>Entelegynae</taxon>
        <taxon>Araneoidea</taxon>
        <taxon>Nephilidae</taxon>
        <taxon>Nephila</taxon>
    </lineage>
</organism>
<evidence type="ECO:0000313" key="1">
    <source>
        <dbReference type="EMBL" id="GFT38674.1"/>
    </source>
</evidence>